<gene>
    <name evidence="13" type="ORF">GCM10011357_02810</name>
</gene>
<evidence type="ECO:0000256" key="9">
    <source>
        <dbReference type="PROSITE-ProRule" id="PRU00284"/>
    </source>
</evidence>
<dbReference type="PANTHER" id="PTHR32089">
    <property type="entry name" value="METHYL-ACCEPTING CHEMOTAXIS PROTEIN MCPB"/>
    <property type="match status" value="1"/>
</dbReference>
<feature type="domain" description="Methyl-accepting transducer" evidence="11">
    <location>
        <begin position="391"/>
        <end position="627"/>
    </location>
</feature>
<dbReference type="CDD" id="cd06225">
    <property type="entry name" value="HAMP"/>
    <property type="match status" value="1"/>
</dbReference>
<evidence type="ECO:0000256" key="5">
    <source>
        <dbReference type="ARBA" id="ARBA00022989"/>
    </source>
</evidence>
<dbReference type="InterPro" id="IPR033479">
    <property type="entry name" value="dCache_1"/>
</dbReference>
<comment type="caution">
    <text evidence="13">The sequence shown here is derived from an EMBL/GenBank/DDBJ whole genome shotgun (WGS) entry which is preliminary data.</text>
</comment>
<dbReference type="PROSITE" id="PS50885">
    <property type="entry name" value="HAMP"/>
    <property type="match status" value="1"/>
</dbReference>
<evidence type="ECO:0000259" key="12">
    <source>
        <dbReference type="PROSITE" id="PS50885"/>
    </source>
</evidence>
<dbReference type="InterPro" id="IPR004089">
    <property type="entry name" value="MCPsignal_dom"/>
</dbReference>
<keyword evidence="14" id="KW-1185">Reference proteome</keyword>
<evidence type="ECO:0000256" key="4">
    <source>
        <dbReference type="ARBA" id="ARBA00022692"/>
    </source>
</evidence>
<evidence type="ECO:0000256" key="10">
    <source>
        <dbReference type="SAM" id="Phobius"/>
    </source>
</evidence>
<comment type="subcellular location">
    <subcellularLocation>
        <location evidence="1">Cell membrane</location>
        <topology evidence="1">Multi-pass membrane protein</topology>
    </subcellularLocation>
</comment>
<keyword evidence="7 9" id="KW-0807">Transducer</keyword>
<dbReference type="EMBL" id="BMGJ01000001">
    <property type="protein sequence ID" value="GGD50306.1"/>
    <property type="molecule type" value="Genomic_DNA"/>
</dbReference>
<keyword evidence="4 10" id="KW-0812">Transmembrane</keyword>
<evidence type="ECO:0000313" key="14">
    <source>
        <dbReference type="Proteomes" id="UP000614272"/>
    </source>
</evidence>
<evidence type="ECO:0000256" key="6">
    <source>
        <dbReference type="ARBA" id="ARBA00023136"/>
    </source>
</evidence>
<keyword evidence="3" id="KW-0145">Chemotaxis</keyword>
<dbReference type="PROSITE" id="PS50111">
    <property type="entry name" value="CHEMOTAXIS_TRANSDUC_2"/>
    <property type="match status" value="1"/>
</dbReference>
<proteinExistence type="inferred from homology"/>
<keyword evidence="6 10" id="KW-0472">Membrane</keyword>
<accession>A0ABQ1R0C0</accession>
<evidence type="ECO:0000256" key="3">
    <source>
        <dbReference type="ARBA" id="ARBA00022500"/>
    </source>
</evidence>
<comment type="similarity">
    <text evidence="8">Belongs to the methyl-accepting chemotaxis (MCP) protein family.</text>
</comment>
<feature type="domain" description="HAMP" evidence="12">
    <location>
        <begin position="334"/>
        <end position="386"/>
    </location>
</feature>
<evidence type="ECO:0000256" key="2">
    <source>
        <dbReference type="ARBA" id="ARBA00022475"/>
    </source>
</evidence>
<dbReference type="SMART" id="SM00283">
    <property type="entry name" value="MA"/>
    <property type="match status" value="1"/>
</dbReference>
<dbReference type="PANTHER" id="PTHR32089:SF117">
    <property type="entry name" value="METHYL ACCEPTING SENSORY TRANSDUCER WITH CACHE_1 SMALL MOLECULE BINDING DOMAIN"/>
    <property type="match status" value="1"/>
</dbReference>
<dbReference type="Proteomes" id="UP000614272">
    <property type="component" value="Unassembled WGS sequence"/>
</dbReference>
<evidence type="ECO:0000259" key="11">
    <source>
        <dbReference type="PROSITE" id="PS50111"/>
    </source>
</evidence>
<dbReference type="Gene3D" id="3.30.450.20">
    <property type="entry name" value="PAS domain"/>
    <property type="match status" value="1"/>
</dbReference>
<keyword evidence="5 10" id="KW-1133">Transmembrane helix</keyword>
<reference evidence="14" key="1">
    <citation type="journal article" date="2019" name="Int. J. Syst. Evol. Microbiol.">
        <title>The Global Catalogue of Microorganisms (GCM) 10K type strain sequencing project: providing services to taxonomists for standard genome sequencing and annotation.</title>
        <authorList>
            <consortium name="The Broad Institute Genomics Platform"/>
            <consortium name="The Broad Institute Genome Sequencing Center for Infectious Disease"/>
            <person name="Wu L."/>
            <person name="Ma J."/>
        </authorList>
    </citation>
    <scope>NUCLEOTIDE SEQUENCE [LARGE SCALE GENOMIC DNA]</scope>
    <source>
        <strain evidence="14">CGMCC 1.12923</strain>
    </source>
</reference>
<feature type="transmembrane region" description="Helical" evidence="10">
    <location>
        <begin position="12"/>
        <end position="30"/>
    </location>
</feature>
<protein>
    <submittedName>
        <fullName evidence="13">Methyl-accepting chemotaxis protein</fullName>
    </submittedName>
</protein>
<evidence type="ECO:0000256" key="1">
    <source>
        <dbReference type="ARBA" id="ARBA00004651"/>
    </source>
</evidence>
<dbReference type="Pfam" id="PF02743">
    <property type="entry name" value="dCache_1"/>
    <property type="match status" value="1"/>
</dbReference>
<dbReference type="InterPro" id="IPR003660">
    <property type="entry name" value="HAMP_dom"/>
</dbReference>
<dbReference type="CDD" id="cd12913">
    <property type="entry name" value="PDC1_MCP_like"/>
    <property type="match status" value="1"/>
</dbReference>
<evidence type="ECO:0000313" key="13">
    <source>
        <dbReference type="EMBL" id="GGD50306.1"/>
    </source>
</evidence>
<dbReference type="Pfam" id="PF00015">
    <property type="entry name" value="MCPsignal"/>
    <property type="match status" value="1"/>
</dbReference>
<sequence length="665" mass="71923">MGTPLLIKTKALYLSIGMLGAAVVVIYAVMQTLALPIIQTQVEQQTLLRAKESANALKDELNQGLVLTQSIASLAQTLPLDKASFERLIPALIDQYGNANVAGGGVWPEPGAFAQDQTRHSFFWARNNAGKLVQSQDYNAPSGGGYHDESWYTAGRQLKAGECAWSEAYRDATTGTAMVTCTVAIKRSGRYWGVATVDLQLSGLEALLRRQNKESQGYSFVIGANQQIISFPDIRNTTLGMRRLDQVSEQDASLRPLYTAVRKGDPITELPEGVVEGDNAMLALINLPMHNMKMGIVLPDEVVRQPVNNLSVSLYSTLLPLLAIFAAVLSIYSNRVMQWINETTAQIERLIRGGTSASLNIDRNDEIGQLKQAVNNYGEHLNGLLRKISLEASESKQRATELNTMAVALKQRAETQLSENTTLAAAINQMASSADEVASNTRSTSQTVDDAQKMVQNCMQDVSDNSSANKELSDVLQQTAEIIQRLSGDAQQMGAILDVIKGISEQTNLLALNAAIEAARAGEQGRGFAVVADEVRTLAGRSQSSANEIETMIGQLQESAKRGVDIIVSSQSLSEASVERSDKVITGFEDIVQAFSGISDKTSQIAVAAGEQAKVANEIHRLAEGIRESNELNSQDANALTELSESSQQLSNRLYELSKQEQGSA</sequence>
<dbReference type="SUPFAM" id="SSF58104">
    <property type="entry name" value="Methyl-accepting chemotaxis protein (MCP) signaling domain"/>
    <property type="match status" value="1"/>
</dbReference>
<organism evidence="13 14">
    <name type="scientific">Lacimicrobium alkaliphilum</name>
    <dbReference type="NCBI Taxonomy" id="1526571"/>
    <lineage>
        <taxon>Bacteria</taxon>
        <taxon>Pseudomonadati</taxon>
        <taxon>Pseudomonadota</taxon>
        <taxon>Gammaproteobacteria</taxon>
        <taxon>Alteromonadales</taxon>
        <taxon>Alteromonadaceae</taxon>
        <taxon>Lacimicrobium</taxon>
    </lineage>
</organism>
<evidence type="ECO:0000256" key="7">
    <source>
        <dbReference type="ARBA" id="ARBA00023224"/>
    </source>
</evidence>
<keyword evidence="2" id="KW-1003">Cell membrane</keyword>
<dbReference type="Gene3D" id="1.10.287.950">
    <property type="entry name" value="Methyl-accepting chemotaxis protein"/>
    <property type="match status" value="1"/>
</dbReference>
<dbReference type="CDD" id="cd11386">
    <property type="entry name" value="MCP_signal"/>
    <property type="match status" value="1"/>
</dbReference>
<dbReference type="RefSeq" id="WP_099033590.1">
    <property type="nucleotide sequence ID" value="NZ_BMGJ01000001.1"/>
</dbReference>
<name>A0ABQ1R0C0_9ALTE</name>
<evidence type="ECO:0000256" key="8">
    <source>
        <dbReference type="ARBA" id="ARBA00029447"/>
    </source>
</evidence>